<dbReference type="EMBL" id="MT142416">
    <property type="protein sequence ID" value="QJA80298.1"/>
    <property type="molecule type" value="Genomic_DNA"/>
</dbReference>
<gene>
    <name evidence="2" type="ORF">MM415A00747_0004</name>
    <name evidence="1" type="ORF">MM415B00927_0012</name>
</gene>
<proteinExistence type="predicted"/>
<evidence type="ECO:0000313" key="2">
    <source>
        <dbReference type="EMBL" id="QJA80298.1"/>
    </source>
</evidence>
<dbReference type="AlphaFoldDB" id="A0A6M3KFL7"/>
<name>A0A6M3KFL7_9ZZZZ</name>
<reference evidence="2" key="1">
    <citation type="submission" date="2020-03" db="EMBL/GenBank/DDBJ databases">
        <title>The deep terrestrial virosphere.</title>
        <authorList>
            <person name="Holmfeldt K."/>
            <person name="Nilsson E."/>
            <person name="Simone D."/>
            <person name="Lopez-Fernandez M."/>
            <person name="Wu X."/>
            <person name="de Brujin I."/>
            <person name="Lundin D."/>
            <person name="Andersson A."/>
            <person name="Bertilsson S."/>
            <person name="Dopson M."/>
        </authorList>
    </citation>
    <scope>NUCLEOTIDE SEQUENCE</scope>
    <source>
        <strain evidence="2">MM415A00747</strain>
        <strain evidence="1">MM415B00927</strain>
    </source>
</reference>
<protein>
    <submittedName>
        <fullName evidence="2">Uncharacterized protein</fullName>
    </submittedName>
</protein>
<organism evidence="2">
    <name type="scientific">viral metagenome</name>
    <dbReference type="NCBI Taxonomy" id="1070528"/>
    <lineage>
        <taxon>unclassified sequences</taxon>
        <taxon>metagenomes</taxon>
        <taxon>organismal metagenomes</taxon>
    </lineage>
</organism>
<dbReference type="EMBL" id="MT141444">
    <property type="protein sequence ID" value="QJA61525.1"/>
    <property type="molecule type" value="Genomic_DNA"/>
</dbReference>
<sequence>MRTWEQIKNSHEYEMSRRAWGFFLLAHSEDCDLDAAIDHIAESVLELAENRHEVPTL</sequence>
<accession>A0A6M3KFL7</accession>
<evidence type="ECO:0000313" key="1">
    <source>
        <dbReference type="EMBL" id="QJA61525.1"/>
    </source>
</evidence>